<reference evidence="8" key="3">
    <citation type="submission" date="2025-09" db="UniProtKB">
        <authorList>
            <consortium name="Ensembl"/>
        </authorList>
    </citation>
    <scope>IDENTIFICATION</scope>
</reference>
<dbReference type="KEGG" id="sfm:108933855"/>
<evidence type="ECO:0000256" key="2">
    <source>
        <dbReference type="ARBA" id="ARBA00022723"/>
    </source>
</evidence>
<dbReference type="Gene3D" id="1.10.2000.10">
    <property type="entry name" value="Frizzled cysteine-rich domain"/>
    <property type="match status" value="1"/>
</dbReference>
<dbReference type="InterPro" id="IPR018247">
    <property type="entry name" value="EF_Hand_1_Ca_BS"/>
</dbReference>
<dbReference type="AlphaFoldDB" id="A0A8C9WN44"/>
<evidence type="ECO:0000256" key="5">
    <source>
        <dbReference type="PROSITE-ProRule" id="PRU00090"/>
    </source>
</evidence>
<accession>A0A8C9WN44</accession>
<dbReference type="PANTHER" id="PTHR11309:SF47">
    <property type="entry name" value="FRIZZLED"/>
    <property type="match status" value="1"/>
</dbReference>
<gene>
    <name evidence="8" type="primary">LOC108933855</name>
</gene>
<sequence>MWCKQHRAVGRMFTRTVNTGSSHAATFSAISLLVLLGSVHRVDGKRHVSGGSCQPLTVTVCQAFGYKETLVPNALHRGSQSDADREIGEYTFPITLGCSPYLKFFLCSFYLPECSEGQTLLPCRSLCEKARSGCESLLNKHGHEWPKAFACQSFPEESCTREDSRFEGLSAKEVHSRLAKTSYMVGDEALSLETSRTLVSLMDTDESGTITVEELRELEKHVLRWRTVFASLDRRQMGFMSLDQLRAQLLSVGVLLSPESSNAVWQRYGSEKGMRYNEFVACVTRLRSLTDAFKRRLLNGLPCVCEVAGFRYDEFIRETIP</sequence>
<dbReference type="PANTHER" id="PTHR11309">
    <property type="entry name" value="FRIZZLED"/>
    <property type="match status" value="1"/>
</dbReference>
<dbReference type="OrthoDB" id="10053709at2759"/>
<keyword evidence="4 5" id="KW-1015">Disulfide bond</keyword>
<keyword evidence="9" id="KW-1185">Reference proteome</keyword>
<keyword evidence="2" id="KW-0479">Metal-binding</keyword>
<evidence type="ECO:0000313" key="8">
    <source>
        <dbReference type="Ensembl" id="ENSSFOP00015077376.1"/>
    </source>
</evidence>
<dbReference type="SUPFAM" id="SSF47473">
    <property type="entry name" value="EF-hand"/>
    <property type="match status" value="1"/>
</dbReference>
<dbReference type="GeneID" id="108933855"/>
<dbReference type="InterPro" id="IPR036790">
    <property type="entry name" value="Frizzled_dom_sf"/>
</dbReference>
<dbReference type="Pfam" id="PF01392">
    <property type="entry name" value="Fz"/>
    <property type="match status" value="1"/>
</dbReference>
<dbReference type="GO" id="GO:0005886">
    <property type="term" value="C:plasma membrane"/>
    <property type="evidence" value="ECO:0007669"/>
    <property type="project" value="TreeGrafter"/>
</dbReference>
<dbReference type="Ensembl" id="ENSSFOT00015081005.1">
    <property type="protein sequence ID" value="ENSSFOP00015077376.1"/>
    <property type="gene ID" value="ENSSFOG00015025415.1"/>
</dbReference>
<dbReference type="GO" id="GO:0042813">
    <property type="term" value="F:Wnt receptor activity"/>
    <property type="evidence" value="ECO:0007669"/>
    <property type="project" value="TreeGrafter"/>
</dbReference>
<feature type="disulfide bond" evidence="5">
    <location>
        <begin position="53"/>
        <end position="114"/>
    </location>
</feature>
<evidence type="ECO:0000313" key="9">
    <source>
        <dbReference type="Proteomes" id="UP000694397"/>
    </source>
</evidence>
<reference evidence="8 9" key="1">
    <citation type="submission" date="2019-04" db="EMBL/GenBank/DDBJ databases">
        <authorList>
            <consortium name="Wellcome Sanger Institute Data Sharing"/>
        </authorList>
    </citation>
    <scope>NUCLEOTIDE SEQUENCE [LARGE SCALE GENOMIC DNA]</scope>
</reference>
<evidence type="ECO:0000259" key="7">
    <source>
        <dbReference type="PROSITE" id="PS50222"/>
    </source>
</evidence>
<dbReference type="GO" id="GO:0017147">
    <property type="term" value="F:Wnt-protein binding"/>
    <property type="evidence" value="ECO:0007669"/>
    <property type="project" value="TreeGrafter"/>
</dbReference>
<dbReference type="InterPro" id="IPR020067">
    <property type="entry name" value="Frizzled_dom"/>
</dbReference>
<keyword evidence="3" id="KW-0106">Calcium</keyword>
<dbReference type="PROSITE" id="PS50222">
    <property type="entry name" value="EF_HAND_2"/>
    <property type="match status" value="1"/>
</dbReference>
<evidence type="ECO:0000259" key="6">
    <source>
        <dbReference type="PROSITE" id="PS50038"/>
    </source>
</evidence>
<dbReference type="InterPro" id="IPR011992">
    <property type="entry name" value="EF-hand-dom_pair"/>
</dbReference>
<dbReference type="Gene3D" id="1.10.238.10">
    <property type="entry name" value="EF-hand"/>
    <property type="match status" value="1"/>
</dbReference>
<dbReference type="Proteomes" id="UP000694397">
    <property type="component" value="Chromosome 18"/>
</dbReference>
<dbReference type="InterPro" id="IPR002048">
    <property type="entry name" value="EF_hand_dom"/>
</dbReference>
<feature type="domain" description="EF-hand" evidence="7">
    <location>
        <begin position="190"/>
        <end position="225"/>
    </location>
</feature>
<proteinExistence type="predicted"/>
<dbReference type="SUPFAM" id="SSF63501">
    <property type="entry name" value="Frizzled cysteine-rich domain"/>
    <property type="match status" value="1"/>
</dbReference>
<dbReference type="SMART" id="SM00063">
    <property type="entry name" value="FRI"/>
    <property type="match status" value="1"/>
</dbReference>
<evidence type="ECO:0000256" key="3">
    <source>
        <dbReference type="ARBA" id="ARBA00022837"/>
    </source>
</evidence>
<comment type="caution">
    <text evidence="5">Lacks conserved residue(s) required for the propagation of feature annotation.</text>
</comment>
<dbReference type="GeneTree" id="ENSGT00940000166686"/>
<organism evidence="8 9">
    <name type="scientific">Scleropages formosus</name>
    <name type="common">Asian bonytongue</name>
    <name type="synonym">Osteoglossum formosum</name>
    <dbReference type="NCBI Taxonomy" id="113540"/>
    <lineage>
        <taxon>Eukaryota</taxon>
        <taxon>Metazoa</taxon>
        <taxon>Chordata</taxon>
        <taxon>Craniata</taxon>
        <taxon>Vertebrata</taxon>
        <taxon>Euteleostomi</taxon>
        <taxon>Actinopterygii</taxon>
        <taxon>Neopterygii</taxon>
        <taxon>Teleostei</taxon>
        <taxon>Osteoglossocephala</taxon>
        <taxon>Osteoglossomorpha</taxon>
        <taxon>Osteoglossiformes</taxon>
        <taxon>Osteoglossidae</taxon>
        <taxon>Scleropages</taxon>
    </lineage>
</organism>
<name>A0A8C9WN44_SCLFO</name>
<evidence type="ECO:0000256" key="4">
    <source>
        <dbReference type="ARBA" id="ARBA00023157"/>
    </source>
</evidence>
<dbReference type="GO" id="GO:0005509">
    <property type="term" value="F:calcium ion binding"/>
    <property type="evidence" value="ECO:0007669"/>
    <property type="project" value="InterPro"/>
</dbReference>
<dbReference type="RefSeq" id="XP_018606741.1">
    <property type="nucleotide sequence ID" value="XM_018751225.2"/>
</dbReference>
<reference evidence="8" key="2">
    <citation type="submission" date="2025-08" db="UniProtKB">
        <authorList>
            <consortium name="Ensembl"/>
        </authorList>
    </citation>
    <scope>IDENTIFICATION</scope>
</reference>
<dbReference type="GO" id="GO:0035567">
    <property type="term" value="P:non-canonical Wnt signaling pathway"/>
    <property type="evidence" value="ECO:0007669"/>
    <property type="project" value="TreeGrafter"/>
</dbReference>
<dbReference type="GO" id="GO:0060070">
    <property type="term" value="P:canonical Wnt signaling pathway"/>
    <property type="evidence" value="ECO:0007669"/>
    <property type="project" value="TreeGrafter"/>
</dbReference>
<evidence type="ECO:0000256" key="1">
    <source>
        <dbReference type="ARBA" id="ARBA00022473"/>
    </source>
</evidence>
<dbReference type="PROSITE" id="PS00018">
    <property type="entry name" value="EF_HAND_1"/>
    <property type="match status" value="1"/>
</dbReference>
<dbReference type="InterPro" id="IPR015526">
    <property type="entry name" value="Frizzled/SFRP"/>
</dbReference>
<feature type="domain" description="FZ" evidence="6">
    <location>
        <begin position="48"/>
        <end position="162"/>
    </location>
</feature>
<dbReference type="PROSITE" id="PS50038">
    <property type="entry name" value="FZ"/>
    <property type="match status" value="1"/>
</dbReference>
<keyword evidence="1" id="KW-0217">Developmental protein</keyword>
<feature type="disulfide bond" evidence="5">
    <location>
        <begin position="61"/>
        <end position="107"/>
    </location>
</feature>
<feature type="disulfide bond" evidence="5">
    <location>
        <begin position="127"/>
        <end position="151"/>
    </location>
</feature>
<protein>
    <submittedName>
        <fullName evidence="8">Frizzled-7-like</fullName>
    </submittedName>
</protein>